<evidence type="ECO:0000313" key="2">
    <source>
        <dbReference type="EMBL" id="VDC17971.1"/>
    </source>
</evidence>
<dbReference type="EMBL" id="UXAV01000005">
    <property type="protein sequence ID" value="VDC17971.1"/>
    <property type="molecule type" value="Genomic_DNA"/>
</dbReference>
<dbReference type="RefSeq" id="WP_124068467.1">
    <property type="nucleotide sequence ID" value="NZ_CBCRXF010000038.1"/>
</dbReference>
<dbReference type="GO" id="GO:0006355">
    <property type="term" value="P:regulation of DNA-templated transcription"/>
    <property type="evidence" value="ECO:0007669"/>
    <property type="project" value="InterPro"/>
</dbReference>
<sequence>MTKIKDMIQSRINELALLELEEDDNEMRKPEMVGISLRLSEDVVEQLDLIAEKLHLSRSEVIRGFLHAGANEAFSELGLTFEDLKGDENNG</sequence>
<name>A0A3P5WHE8_9BACL</name>
<dbReference type="Proteomes" id="UP000270468">
    <property type="component" value="Unassembled WGS sequence"/>
</dbReference>
<reference evidence="2 3" key="1">
    <citation type="submission" date="2018-11" db="EMBL/GenBank/DDBJ databases">
        <authorList>
            <person name="Criscuolo A."/>
        </authorList>
    </citation>
    <scope>NUCLEOTIDE SEQUENCE [LARGE SCALE GENOMIC DNA]</scope>
    <source>
        <strain evidence="2">ATB-66</strain>
    </source>
</reference>
<dbReference type="AlphaFoldDB" id="A0A3P5WHE8"/>
<evidence type="ECO:0000313" key="3">
    <source>
        <dbReference type="Proteomes" id="UP000270468"/>
    </source>
</evidence>
<organism evidence="2 3">
    <name type="scientific">Filibacter tadaridae</name>
    <dbReference type="NCBI Taxonomy" id="2483811"/>
    <lineage>
        <taxon>Bacteria</taxon>
        <taxon>Bacillati</taxon>
        <taxon>Bacillota</taxon>
        <taxon>Bacilli</taxon>
        <taxon>Bacillales</taxon>
        <taxon>Caryophanaceae</taxon>
        <taxon>Filibacter</taxon>
    </lineage>
</organism>
<gene>
    <name evidence="2" type="ORF">FILTAD_00004</name>
</gene>
<dbReference type="InterPro" id="IPR002145">
    <property type="entry name" value="CopG"/>
</dbReference>
<keyword evidence="3" id="KW-1185">Reference proteome</keyword>
<dbReference type="Gene3D" id="1.10.1220.10">
    <property type="entry name" value="Met repressor-like"/>
    <property type="match status" value="1"/>
</dbReference>
<protein>
    <submittedName>
        <fullName evidence="2">Ribbon-helix-helix protein, copG family</fullName>
    </submittedName>
</protein>
<evidence type="ECO:0000259" key="1">
    <source>
        <dbReference type="Pfam" id="PF01402"/>
    </source>
</evidence>
<dbReference type="Pfam" id="PF01402">
    <property type="entry name" value="RHH_1"/>
    <property type="match status" value="1"/>
</dbReference>
<feature type="domain" description="Ribbon-helix-helix protein CopG" evidence="1">
    <location>
        <begin position="35"/>
        <end position="63"/>
    </location>
</feature>
<dbReference type="CDD" id="cd22231">
    <property type="entry name" value="RHH_NikR_HicB-like"/>
    <property type="match status" value="1"/>
</dbReference>
<proteinExistence type="predicted"/>
<accession>A0A3P5WHE8</accession>
<dbReference type="InterPro" id="IPR013321">
    <property type="entry name" value="Arc_rbn_hlx_hlx"/>
</dbReference>